<evidence type="ECO:0000313" key="1">
    <source>
        <dbReference type="EMBL" id="KAI3711779.1"/>
    </source>
</evidence>
<sequence length="780" mass="90627">MLVSKKHKVQIEEPIENQMEEDGFDYDSDHSREGRTTVGIERISPITGRKYYRPDVPLSIRPEIGMIFLTLDEAFRFYDVYAKTGGFTVRKNTQVTKHGLVTLKYFVCSKEGQKIFRKVDTLSESNDPNSVVKQRRNRPSIRTGCQAHLRLQLCHNNQYKVYGFVEDHNHIFVDSHDYQFLSAARKLSYNKEDLIYSLSKLNIGPVKSFNIMRTHYGGFDKTGVTAVDCKNFKRDINTFIGKYDADMVVKRLLRKKQYIPDFSCDYFNGPENSLAGLFWADQEMKRNYTVFGDVVSFDATYRSNKYDMLFVPFTGIDNHHRNVTFGAALLGSETADTYIWLLRAFKKAFGREPLVVVTDQDPAMKKAIQEVFTMSRHRLCMWHIMQKLAEKVGRTLRSDESFKKQICNIVWNDSIEPDMFETKWKEIITKFNLSSNKWLNDIFGIRDDWIPAYYRHEHMSGLMRTTSRSESENHFFGQVTNSRLTLVEFLTHFESAIEAQRYKHRKNDHDTRNTKPDWITDYELEREADEIYTRNIFNDVQSEIYEAVHHVTSLCVTEVGDFARFSIKDLKLEGSDLYQVLYREEDMVISCSCNRYEQYGLLCRHIFYVLRLCEVKVFPKNYVLKRWTRDAVPKQSVPPTSGIDVENENVDGVQGVVREIMSSTENLVNRLVHNMDQLVIYRDELKGKMVAADASCGVSQPIPKADRVAKLLGYNQPEEPSVYVPSGIRTKGCGSKKRFKPIREQVANKPPRRPRACHICGSEEHDRRTCKEKNADKSAN</sequence>
<reference evidence="2" key="1">
    <citation type="journal article" date="2022" name="Mol. Ecol. Resour.">
        <title>The genomes of chicory, endive, great burdock and yacon provide insights into Asteraceae palaeo-polyploidization history and plant inulin production.</title>
        <authorList>
            <person name="Fan W."/>
            <person name="Wang S."/>
            <person name="Wang H."/>
            <person name="Wang A."/>
            <person name="Jiang F."/>
            <person name="Liu H."/>
            <person name="Zhao H."/>
            <person name="Xu D."/>
            <person name="Zhang Y."/>
        </authorList>
    </citation>
    <scope>NUCLEOTIDE SEQUENCE [LARGE SCALE GENOMIC DNA]</scope>
    <source>
        <strain evidence="2">cv. Yunnan</strain>
    </source>
</reference>
<reference evidence="1 2" key="2">
    <citation type="journal article" date="2022" name="Mol. Ecol. Resour.">
        <title>The genomes of chicory, endive, great burdock and yacon provide insights into Asteraceae paleo-polyploidization history and plant inulin production.</title>
        <authorList>
            <person name="Fan W."/>
            <person name="Wang S."/>
            <person name="Wang H."/>
            <person name="Wang A."/>
            <person name="Jiang F."/>
            <person name="Liu H."/>
            <person name="Zhao H."/>
            <person name="Xu D."/>
            <person name="Zhang Y."/>
        </authorList>
    </citation>
    <scope>NUCLEOTIDE SEQUENCE [LARGE SCALE GENOMIC DNA]</scope>
    <source>
        <strain evidence="2">cv. Yunnan</strain>
        <tissue evidence="1">Leaves</tissue>
    </source>
</reference>
<organism evidence="1 2">
    <name type="scientific">Smallanthus sonchifolius</name>
    <dbReference type="NCBI Taxonomy" id="185202"/>
    <lineage>
        <taxon>Eukaryota</taxon>
        <taxon>Viridiplantae</taxon>
        <taxon>Streptophyta</taxon>
        <taxon>Embryophyta</taxon>
        <taxon>Tracheophyta</taxon>
        <taxon>Spermatophyta</taxon>
        <taxon>Magnoliopsida</taxon>
        <taxon>eudicotyledons</taxon>
        <taxon>Gunneridae</taxon>
        <taxon>Pentapetalae</taxon>
        <taxon>asterids</taxon>
        <taxon>campanulids</taxon>
        <taxon>Asterales</taxon>
        <taxon>Asteraceae</taxon>
        <taxon>Asteroideae</taxon>
        <taxon>Heliantheae alliance</taxon>
        <taxon>Millerieae</taxon>
        <taxon>Smallanthus</taxon>
    </lineage>
</organism>
<keyword evidence="2" id="KW-1185">Reference proteome</keyword>
<name>A0ACB9ANI6_9ASTR</name>
<dbReference type="Proteomes" id="UP001056120">
    <property type="component" value="Linkage Group LG24"/>
</dbReference>
<gene>
    <name evidence="1" type="ORF">L1987_70325</name>
</gene>
<comment type="caution">
    <text evidence="1">The sequence shown here is derived from an EMBL/GenBank/DDBJ whole genome shotgun (WGS) entry which is preliminary data.</text>
</comment>
<proteinExistence type="predicted"/>
<protein>
    <submittedName>
        <fullName evidence="1">Uncharacterized protein</fullName>
    </submittedName>
</protein>
<evidence type="ECO:0000313" key="2">
    <source>
        <dbReference type="Proteomes" id="UP001056120"/>
    </source>
</evidence>
<accession>A0ACB9ANI6</accession>
<dbReference type="EMBL" id="CM042041">
    <property type="protein sequence ID" value="KAI3711779.1"/>
    <property type="molecule type" value="Genomic_DNA"/>
</dbReference>